<name>M7SAV5_EUTLA</name>
<dbReference type="HOGENOM" id="CLU_912188_0_0_1"/>
<feature type="chain" id="PRO_5004084596" evidence="1">
    <location>
        <begin position="22"/>
        <end position="305"/>
    </location>
</feature>
<dbReference type="KEGG" id="ela:UCREL1_11766"/>
<organism evidence="2 3">
    <name type="scientific">Eutypa lata (strain UCR-EL1)</name>
    <name type="common">Grapevine dieback disease fungus</name>
    <name type="synonym">Eutypa armeniacae</name>
    <dbReference type="NCBI Taxonomy" id="1287681"/>
    <lineage>
        <taxon>Eukaryota</taxon>
        <taxon>Fungi</taxon>
        <taxon>Dikarya</taxon>
        <taxon>Ascomycota</taxon>
        <taxon>Pezizomycotina</taxon>
        <taxon>Sordariomycetes</taxon>
        <taxon>Xylariomycetidae</taxon>
        <taxon>Xylariales</taxon>
        <taxon>Diatrypaceae</taxon>
        <taxon>Eutypa</taxon>
    </lineage>
</organism>
<keyword evidence="3" id="KW-1185">Reference proteome</keyword>
<dbReference type="STRING" id="1287681.M7SAV5"/>
<proteinExistence type="predicted"/>
<accession>M7SAV5</accession>
<dbReference type="eggNOG" id="ENOG502TG6Q">
    <property type="taxonomic scope" value="Eukaryota"/>
</dbReference>
<evidence type="ECO:0000313" key="2">
    <source>
        <dbReference type="EMBL" id="EMR61297.1"/>
    </source>
</evidence>
<protein>
    <submittedName>
        <fullName evidence="2">Putative coagulation factor 5 8 type domain-containing protein</fullName>
    </submittedName>
</protein>
<keyword evidence="1" id="KW-0732">Signal</keyword>
<evidence type="ECO:0000313" key="3">
    <source>
        <dbReference type="Proteomes" id="UP000012174"/>
    </source>
</evidence>
<reference evidence="3" key="1">
    <citation type="journal article" date="2013" name="Genome Announc.">
        <title>Draft genome sequence of the grapevine dieback fungus Eutypa lata UCR-EL1.</title>
        <authorList>
            <person name="Blanco-Ulate B."/>
            <person name="Rolshausen P.E."/>
            <person name="Cantu D."/>
        </authorList>
    </citation>
    <scope>NUCLEOTIDE SEQUENCE [LARGE SCALE GENOMIC DNA]</scope>
    <source>
        <strain evidence="3">UCR-EL1</strain>
    </source>
</reference>
<dbReference type="OMA" id="DIEKMGS"/>
<dbReference type="Proteomes" id="UP000012174">
    <property type="component" value="Unassembled WGS sequence"/>
</dbReference>
<evidence type="ECO:0000256" key="1">
    <source>
        <dbReference type="SAM" id="SignalP"/>
    </source>
</evidence>
<dbReference type="EMBL" id="KB707656">
    <property type="protein sequence ID" value="EMR61297.1"/>
    <property type="molecule type" value="Genomic_DNA"/>
</dbReference>
<sequence length="305" mass="32111">MWLKSPLSGILLLASVAAAAAAEATSVRSIFLFKDVLQSNTTALQESGFNTVLLFRIGVLASGDLVYYSTGDAGEAVDAPVVTDGSYVGGAALADKVKSLKTGTGGATTGIDRVEVSLVSHDTTFQNIRDLVNAEGGTSPDSILYRGFAALRDAWDLDAFDNDDESVYDVDSTVAFAGVLGDVGYQYSIAPYTNTAFWAAVKDQVDAATPGLLDRVYLQVYDGGAGNDPGAWQDALGGMKVVPIVWVTNDAKPGQGTTPEQARAKFEGWAESDQVAGGGYWNDYDIEKMGSSYDAYGGVLTDIFQ</sequence>
<gene>
    <name evidence="2" type="ORF">UCREL1_11766</name>
</gene>
<dbReference type="OrthoDB" id="5186230at2759"/>
<dbReference type="AlphaFoldDB" id="M7SAV5"/>
<feature type="signal peptide" evidence="1">
    <location>
        <begin position="1"/>
        <end position="21"/>
    </location>
</feature>